<dbReference type="PANTHER" id="PTHR35563">
    <property type="entry name" value="BARREL METAL-DEPENDENT HYDROLASE, PUTATIVE (AFU_ORTHOLOGUE AFUA_1G16240)-RELATED"/>
    <property type="match status" value="1"/>
</dbReference>
<accession>A0A375ISC4</accession>
<evidence type="ECO:0008006" key="3">
    <source>
        <dbReference type="Google" id="ProtNLM"/>
    </source>
</evidence>
<dbReference type="InterPro" id="IPR032466">
    <property type="entry name" value="Metal_Hydrolase"/>
</dbReference>
<dbReference type="InterPro" id="IPR052358">
    <property type="entry name" value="Aro_Compnd_Degr_Hydrolases"/>
</dbReference>
<sequence>MRVNHEVSPGRLVWQSLQASLDCCGSLFFKKPFIWFFGVIKYQSSRRRTVTQPQKEETTVQRRQVLQAGLAAISGLSLFEALAADATDMSKQGTTVNPDLIRHVSAPTFKPPAGSCDCHVHVFDGACFPFAAKRSYTPGPARVEDLIAFEQRIGIDRIVLVQPSVYGVDNAALLDALVQCVIEKAPHSWLDQVHGKNESDRA</sequence>
<dbReference type="SUPFAM" id="SSF51556">
    <property type="entry name" value="Metallo-dependent hydrolases"/>
    <property type="match status" value="1"/>
</dbReference>
<protein>
    <recommendedName>
        <fullName evidence="3">Amidohydrolase-related domain-containing protein</fullName>
    </recommendedName>
</protein>
<dbReference type="Proteomes" id="UP000255505">
    <property type="component" value="Plasmid III"/>
</dbReference>
<proteinExistence type="predicted"/>
<geneLocation type="plasmid" evidence="1">
    <name>III</name>
</geneLocation>
<evidence type="ECO:0000313" key="2">
    <source>
        <dbReference type="Proteomes" id="UP000255505"/>
    </source>
</evidence>
<dbReference type="AlphaFoldDB" id="A0A375ISC4"/>
<dbReference type="Gene3D" id="3.20.20.140">
    <property type="entry name" value="Metal-dependent hydrolases"/>
    <property type="match status" value="1"/>
</dbReference>
<organism evidence="1 2">
    <name type="scientific">Cupriavidus taiwanensis</name>
    <dbReference type="NCBI Taxonomy" id="164546"/>
    <lineage>
        <taxon>Bacteria</taxon>
        <taxon>Pseudomonadati</taxon>
        <taxon>Pseudomonadota</taxon>
        <taxon>Betaproteobacteria</taxon>
        <taxon>Burkholderiales</taxon>
        <taxon>Burkholderiaceae</taxon>
        <taxon>Cupriavidus</taxon>
    </lineage>
</organism>
<name>A0A375ISC4_9BURK</name>
<dbReference type="PANTHER" id="PTHR35563:SF2">
    <property type="entry name" value="BARREL METAL-DEPENDENT HYDROLASE, PUTATIVE (AFU_ORTHOLOGUE AFUA_1G16240)-RELATED"/>
    <property type="match status" value="1"/>
</dbReference>
<reference evidence="1 2" key="1">
    <citation type="submission" date="2018-01" db="EMBL/GenBank/DDBJ databases">
        <authorList>
            <person name="Gaut B.S."/>
            <person name="Morton B.R."/>
            <person name="Clegg M.T."/>
            <person name="Duvall M.R."/>
        </authorList>
    </citation>
    <scope>NUCLEOTIDE SEQUENCE [LARGE SCALE GENOMIC DNA]</scope>
    <source>
        <strain evidence="1">Cupriavidus taiwanensis LMG 19425</strain>
        <plasmid evidence="2">Plasmid iii</plasmid>
    </source>
</reference>
<evidence type="ECO:0000313" key="1">
    <source>
        <dbReference type="EMBL" id="SPK77514.1"/>
    </source>
</evidence>
<gene>
    <name evidence="1" type="ORF">CT19425_P30363</name>
</gene>
<dbReference type="EMBL" id="LT991978">
    <property type="protein sequence ID" value="SPK77514.1"/>
    <property type="molecule type" value="Genomic_DNA"/>
</dbReference>
<keyword evidence="1" id="KW-0614">Plasmid</keyword>